<dbReference type="AlphaFoldDB" id="A0AAE1IW24"/>
<dbReference type="Pfam" id="PF00069">
    <property type="entry name" value="Pkinase"/>
    <property type="match status" value="1"/>
</dbReference>
<evidence type="ECO:0000256" key="10">
    <source>
        <dbReference type="ARBA" id="ARBA00023180"/>
    </source>
</evidence>
<keyword evidence="3" id="KW-0597">Phosphoprotein</keyword>
<keyword evidence="10" id="KW-0325">Glycoprotein</keyword>
<dbReference type="InterPro" id="IPR011009">
    <property type="entry name" value="Kinase-like_dom_sf"/>
</dbReference>
<evidence type="ECO:0000313" key="15">
    <source>
        <dbReference type="EMBL" id="KAK4258795.1"/>
    </source>
</evidence>
<protein>
    <recommendedName>
        <fullName evidence="14">Protein kinase domain-containing protein</fullName>
    </recommendedName>
</protein>
<evidence type="ECO:0000256" key="5">
    <source>
        <dbReference type="ARBA" id="ARBA00022692"/>
    </source>
</evidence>
<evidence type="ECO:0000256" key="12">
    <source>
        <dbReference type="SAM" id="Phobius"/>
    </source>
</evidence>
<name>A0AAE1IW24_9FABA</name>
<sequence length="763" mass="83591">MSFNSRNLHLGCKVLFFHFVLLLLRSFALNPDGVLLLSFKYSILSDPLLVLENWKYSDVSPCSWNGVTCTKIGGKFRVTSLVLSQSKLLGSISEELGMIEHLRELDLSNNLLNGSVPDSIFNASESQVISLASNVISGELSESIGELKTLQLLNLSDNAFGGSVPKSLASLKNLTFISLRSNYFSGEVPSGFQSVQILDLSSNLLNGSLPDGFGGDSLKYLNLSYNKISGTIPPEFAKKIPANSTIDLSFNNLTGSIPQSLALLNQKPESLSGNSDLCGKPLKIICPIPSSLSNPPNSTTSSSTPAIAAIPKTIDTNPKTNSSGTPNASQNKPPNSLKPSSIAGIVVGDIAGVGILVAIVLLVYQQRKKRDDKPTENVIKITSKQEDKEIGKKSIIPCFWLAIDDQETSEATSSDSDQEIDNKKTKIEMTTQNENLRKEGRLVTVDGETRLELEALLTSSAYILGTSRGSIVYRAVLEDGRAYAVRRIGIGECALERMKDFENQVKTIAKIRHPNLVRIRGFCWGMDEKLLICDYVPNGSLTNLCYRRTGSSPLSLALEARLKIARGIARGIAFIHDKKHVHGNIKPSNILFNSDMEPVITDLGLDRILYNTTTNNFNLRANGSSRQLANLNQHEQQQQDPHLPLSSSGGTHPMPYQAPEWFQSIQPNLKCDVYSFGIVLLELLSGRSVSDLDIGQWPQCDDVEEERIRVMRVADVAIRSEIENKEHVILGCFRLGLACASPLPLKRPSMKEALHILDKMARS</sequence>
<keyword evidence="5 12" id="KW-0812">Transmembrane</keyword>
<feature type="signal peptide" evidence="13">
    <location>
        <begin position="1"/>
        <end position="28"/>
    </location>
</feature>
<dbReference type="InterPro" id="IPR000719">
    <property type="entry name" value="Prot_kinase_dom"/>
</dbReference>
<evidence type="ECO:0000313" key="16">
    <source>
        <dbReference type="Proteomes" id="UP001293593"/>
    </source>
</evidence>
<dbReference type="PROSITE" id="PS51450">
    <property type="entry name" value="LRR"/>
    <property type="match status" value="1"/>
</dbReference>
<feature type="region of interest" description="Disordered" evidence="11">
    <location>
        <begin position="313"/>
        <end position="337"/>
    </location>
</feature>
<feature type="compositionally biased region" description="Polar residues" evidence="11">
    <location>
        <begin position="314"/>
        <end position="337"/>
    </location>
</feature>
<keyword evidence="8 12" id="KW-1133">Transmembrane helix</keyword>
<feature type="domain" description="Protein kinase" evidence="14">
    <location>
        <begin position="458"/>
        <end position="758"/>
    </location>
</feature>
<feature type="chain" id="PRO_5042117571" description="Protein kinase domain-containing protein" evidence="13">
    <location>
        <begin position="29"/>
        <end position="763"/>
    </location>
</feature>
<dbReference type="Proteomes" id="UP001293593">
    <property type="component" value="Unassembled WGS sequence"/>
</dbReference>
<evidence type="ECO:0000256" key="6">
    <source>
        <dbReference type="ARBA" id="ARBA00022729"/>
    </source>
</evidence>
<dbReference type="PROSITE" id="PS50011">
    <property type="entry name" value="PROTEIN_KINASE_DOM"/>
    <property type="match status" value="1"/>
</dbReference>
<keyword evidence="6 13" id="KW-0732">Signal</keyword>
<dbReference type="InterPro" id="IPR046959">
    <property type="entry name" value="PRK1-6/SRF4-like"/>
</dbReference>
<evidence type="ECO:0000259" key="14">
    <source>
        <dbReference type="PROSITE" id="PS50011"/>
    </source>
</evidence>
<dbReference type="GO" id="GO:0016020">
    <property type="term" value="C:membrane"/>
    <property type="evidence" value="ECO:0007669"/>
    <property type="project" value="UniProtKB-SubCell"/>
</dbReference>
<dbReference type="Gene3D" id="3.80.10.10">
    <property type="entry name" value="Ribonuclease Inhibitor"/>
    <property type="match status" value="2"/>
</dbReference>
<dbReference type="SUPFAM" id="SSF56112">
    <property type="entry name" value="Protein kinase-like (PK-like)"/>
    <property type="match status" value="1"/>
</dbReference>
<dbReference type="PANTHER" id="PTHR48007:SF47">
    <property type="entry name" value="PROTEIN KINASE DOMAIN-CONTAINING PROTEIN"/>
    <property type="match status" value="1"/>
</dbReference>
<keyword evidence="4" id="KW-0433">Leucine-rich repeat</keyword>
<reference evidence="15" key="1">
    <citation type="submission" date="2023-10" db="EMBL/GenBank/DDBJ databases">
        <title>Chromosome-level genome of the transformable northern wattle, Acacia crassicarpa.</title>
        <authorList>
            <person name="Massaro I."/>
            <person name="Sinha N.R."/>
            <person name="Poethig S."/>
            <person name="Leichty A.R."/>
        </authorList>
    </citation>
    <scope>NUCLEOTIDE SEQUENCE</scope>
    <source>
        <strain evidence="15">Acra3RX</strain>
        <tissue evidence="15">Leaf</tissue>
    </source>
</reference>
<evidence type="ECO:0000256" key="9">
    <source>
        <dbReference type="ARBA" id="ARBA00023136"/>
    </source>
</evidence>
<evidence type="ECO:0000256" key="8">
    <source>
        <dbReference type="ARBA" id="ARBA00022989"/>
    </source>
</evidence>
<dbReference type="PANTHER" id="PTHR48007">
    <property type="entry name" value="LEUCINE-RICH REPEAT RECEPTOR-LIKE PROTEIN KINASE PXC1"/>
    <property type="match status" value="1"/>
</dbReference>
<dbReference type="InterPro" id="IPR013210">
    <property type="entry name" value="LRR_N_plant-typ"/>
</dbReference>
<dbReference type="FunFam" id="3.80.10.10:FF:000275">
    <property type="entry name" value="Leucine-rich repeat receptor-like protein kinase"/>
    <property type="match status" value="1"/>
</dbReference>
<comment type="subcellular location">
    <subcellularLocation>
        <location evidence="1">Membrane</location>
        <topology evidence="1">Single-pass type I membrane protein</topology>
    </subcellularLocation>
</comment>
<dbReference type="Pfam" id="PF00560">
    <property type="entry name" value="LRR_1"/>
    <property type="match status" value="6"/>
</dbReference>
<keyword evidence="16" id="KW-1185">Reference proteome</keyword>
<dbReference type="GO" id="GO:0004672">
    <property type="term" value="F:protein kinase activity"/>
    <property type="evidence" value="ECO:0007669"/>
    <property type="project" value="InterPro"/>
</dbReference>
<evidence type="ECO:0000256" key="3">
    <source>
        <dbReference type="ARBA" id="ARBA00022553"/>
    </source>
</evidence>
<dbReference type="SUPFAM" id="SSF52058">
    <property type="entry name" value="L domain-like"/>
    <property type="match status" value="1"/>
</dbReference>
<dbReference type="EMBL" id="JAWXYG010000011">
    <property type="protein sequence ID" value="KAK4258795.1"/>
    <property type="molecule type" value="Genomic_DNA"/>
</dbReference>
<evidence type="ECO:0000256" key="7">
    <source>
        <dbReference type="ARBA" id="ARBA00022737"/>
    </source>
</evidence>
<evidence type="ECO:0000256" key="11">
    <source>
        <dbReference type="SAM" id="MobiDB-lite"/>
    </source>
</evidence>
<keyword evidence="9 12" id="KW-0472">Membrane</keyword>
<dbReference type="Pfam" id="PF08263">
    <property type="entry name" value="LRRNT_2"/>
    <property type="match status" value="1"/>
</dbReference>
<dbReference type="Gene3D" id="1.10.510.10">
    <property type="entry name" value="Transferase(Phosphotransferase) domain 1"/>
    <property type="match status" value="1"/>
</dbReference>
<accession>A0AAE1IW24</accession>
<evidence type="ECO:0000256" key="4">
    <source>
        <dbReference type="ARBA" id="ARBA00022614"/>
    </source>
</evidence>
<gene>
    <name evidence="15" type="ORF">QN277_005204</name>
</gene>
<dbReference type="Gene3D" id="3.30.200.20">
    <property type="entry name" value="Phosphorylase Kinase, domain 1"/>
    <property type="match status" value="1"/>
</dbReference>
<dbReference type="GO" id="GO:0005524">
    <property type="term" value="F:ATP binding"/>
    <property type="evidence" value="ECO:0007669"/>
    <property type="project" value="InterPro"/>
</dbReference>
<organism evidence="15 16">
    <name type="scientific">Acacia crassicarpa</name>
    <name type="common">northern wattle</name>
    <dbReference type="NCBI Taxonomy" id="499986"/>
    <lineage>
        <taxon>Eukaryota</taxon>
        <taxon>Viridiplantae</taxon>
        <taxon>Streptophyta</taxon>
        <taxon>Embryophyta</taxon>
        <taxon>Tracheophyta</taxon>
        <taxon>Spermatophyta</taxon>
        <taxon>Magnoliopsida</taxon>
        <taxon>eudicotyledons</taxon>
        <taxon>Gunneridae</taxon>
        <taxon>Pentapetalae</taxon>
        <taxon>rosids</taxon>
        <taxon>fabids</taxon>
        <taxon>Fabales</taxon>
        <taxon>Fabaceae</taxon>
        <taxon>Caesalpinioideae</taxon>
        <taxon>mimosoid clade</taxon>
        <taxon>Acacieae</taxon>
        <taxon>Acacia</taxon>
    </lineage>
</organism>
<evidence type="ECO:0000256" key="1">
    <source>
        <dbReference type="ARBA" id="ARBA00004479"/>
    </source>
</evidence>
<evidence type="ECO:0000256" key="2">
    <source>
        <dbReference type="ARBA" id="ARBA00009592"/>
    </source>
</evidence>
<dbReference type="FunFam" id="3.80.10.10:FF:000722">
    <property type="entry name" value="Leucine-rich repeat receptor-like protein kinase"/>
    <property type="match status" value="1"/>
</dbReference>
<dbReference type="InterPro" id="IPR032675">
    <property type="entry name" value="LRR_dom_sf"/>
</dbReference>
<comment type="similarity">
    <text evidence="2">Belongs to the RLP family.</text>
</comment>
<keyword evidence="7" id="KW-0677">Repeat</keyword>
<evidence type="ECO:0000256" key="13">
    <source>
        <dbReference type="SAM" id="SignalP"/>
    </source>
</evidence>
<proteinExistence type="inferred from homology"/>
<feature type="transmembrane region" description="Helical" evidence="12">
    <location>
        <begin position="342"/>
        <end position="364"/>
    </location>
</feature>
<dbReference type="InterPro" id="IPR001611">
    <property type="entry name" value="Leu-rich_rpt"/>
</dbReference>
<comment type="caution">
    <text evidence="15">The sequence shown here is derived from an EMBL/GenBank/DDBJ whole genome shotgun (WGS) entry which is preliminary data.</text>
</comment>